<dbReference type="CDD" id="cd00090">
    <property type="entry name" value="HTH_ARSR"/>
    <property type="match status" value="1"/>
</dbReference>
<proteinExistence type="predicted"/>
<dbReference type="PANTHER" id="PTHR33154:SF36">
    <property type="entry name" value="TRANSCRIPTIONAL REGULATOR"/>
    <property type="match status" value="1"/>
</dbReference>
<dbReference type="InterPro" id="IPR001845">
    <property type="entry name" value="HTH_ArsR_DNA-bd_dom"/>
</dbReference>
<keyword evidence="3" id="KW-0804">Transcription</keyword>
<dbReference type="Pfam" id="PF01022">
    <property type="entry name" value="HTH_5"/>
    <property type="match status" value="1"/>
</dbReference>
<feature type="domain" description="HTH arsR-type" evidence="4">
    <location>
        <begin position="22"/>
        <end position="116"/>
    </location>
</feature>
<dbReference type="SUPFAM" id="SSF46785">
    <property type="entry name" value="Winged helix' DNA-binding domain"/>
    <property type="match status" value="1"/>
</dbReference>
<dbReference type="PRINTS" id="PR00778">
    <property type="entry name" value="HTHARSR"/>
</dbReference>
<dbReference type="EMBL" id="BMMV01000036">
    <property type="protein sequence ID" value="GGK28511.1"/>
    <property type="molecule type" value="Genomic_DNA"/>
</dbReference>
<protein>
    <submittedName>
        <fullName evidence="5">Mercury resistance operon repressor MerR</fullName>
    </submittedName>
</protein>
<keyword evidence="6" id="KW-1185">Reference proteome</keyword>
<dbReference type="InterPro" id="IPR036388">
    <property type="entry name" value="WH-like_DNA-bd_sf"/>
</dbReference>
<dbReference type="InterPro" id="IPR051081">
    <property type="entry name" value="HTH_MetalResp_TranReg"/>
</dbReference>
<dbReference type="Gene3D" id="1.10.10.10">
    <property type="entry name" value="Winged helix-like DNA-binding domain superfamily/Winged helix DNA-binding domain"/>
    <property type="match status" value="1"/>
</dbReference>
<dbReference type="InterPro" id="IPR011991">
    <property type="entry name" value="ArsR-like_HTH"/>
</dbReference>
<keyword evidence="1" id="KW-0805">Transcription regulation</keyword>
<comment type="caution">
    <text evidence="5">The sequence shown here is derived from an EMBL/GenBank/DDBJ whole genome shotgun (WGS) entry which is preliminary data.</text>
</comment>
<evidence type="ECO:0000256" key="2">
    <source>
        <dbReference type="ARBA" id="ARBA00023125"/>
    </source>
</evidence>
<dbReference type="InterPro" id="IPR036390">
    <property type="entry name" value="WH_DNA-bd_sf"/>
</dbReference>
<name>A0ABQ2EWB4_9ACTN</name>
<dbReference type="PROSITE" id="PS50987">
    <property type="entry name" value="HTH_ARSR_2"/>
    <property type="match status" value="1"/>
</dbReference>
<evidence type="ECO:0000313" key="6">
    <source>
        <dbReference type="Proteomes" id="UP000660265"/>
    </source>
</evidence>
<evidence type="ECO:0000256" key="1">
    <source>
        <dbReference type="ARBA" id="ARBA00023015"/>
    </source>
</evidence>
<accession>A0ABQ2EWB4</accession>
<organism evidence="5 6">
    <name type="scientific">Streptomyces camponoticapitis</name>
    <dbReference type="NCBI Taxonomy" id="1616125"/>
    <lineage>
        <taxon>Bacteria</taxon>
        <taxon>Bacillati</taxon>
        <taxon>Actinomycetota</taxon>
        <taxon>Actinomycetes</taxon>
        <taxon>Kitasatosporales</taxon>
        <taxon>Streptomycetaceae</taxon>
        <taxon>Streptomyces</taxon>
    </lineage>
</organism>
<evidence type="ECO:0000313" key="5">
    <source>
        <dbReference type="EMBL" id="GGK28511.1"/>
    </source>
</evidence>
<sequence length="132" mass="14418">MDIPTLTDHPDAVPAPTTMSEVPCLHLDTTARFFRALSDPTRLKLLEFILRGERTSADCVEHAGISQPRVSVHLSCLMDCGYVQARRDGKKLRYSAGDPRVADLVMLARSLAADNAAAPECCPRIPDSGDLR</sequence>
<gene>
    <name evidence="5" type="ORF">GCM10011583_70620</name>
</gene>
<dbReference type="SMART" id="SM00418">
    <property type="entry name" value="HTH_ARSR"/>
    <property type="match status" value="1"/>
</dbReference>
<keyword evidence="2" id="KW-0238">DNA-binding</keyword>
<evidence type="ECO:0000256" key="3">
    <source>
        <dbReference type="ARBA" id="ARBA00023163"/>
    </source>
</evidence>
<reference evidence="6" key="1">
    <citation type="journal article" date="2019" name="Int. J. Syst. Evol. Microbiol.">
        <title>The Global Catalogue of Microorganisms (GCM) 10K type strain sequencing project: providing services to taxonomists for standard genome sequencing and annotation.</title>
        <authorList>
            <consortium name="The Broad Institute Genomics Platform"/>
            <consortium name="The Broad Institute Genome Sequencing Center for Infectious Disease"/>
            <person name="Wu L."/>
            <person name="Ma J."/>
        </authorList>
    </citation>
    <scope>NUCLEOTIDE SEQUENCE [LARGE SCALE GENOMIC DNA]</scope>
    <source>
        <strain evidence="6">CGMCC 4.7275</strain>
    </source>
</reference>
<dbReference type="PANTHER" id="PTHR33154">
    <property type="entry name" value="TRANSCRIPTIONAL REGULATOR, ARSR FAMILY"/>
    <property type="match status" value="1"/>
</dbReference>
<dbReference type="NCBIfam" id="NF033788">
    <property type="entry name" value="HTH_metalloreg"/>
    <property type="match status" value="1"/>
</dbReference>
<evidence type="ECO:0000259" key="4">
    <source>
        <dbReference type="PROSITE" id="PS50987"/>
    </source>
</evidence>
<dbReference type="Proteomes" id="UP000660265">
    <property type="component" value="Unassembled WGS sequence"/>
</dbReference>